<reference evidence="5 6" key="1">
    <citation type="submission" date="2016-10" db="EMBL/GenBank/DDBJ databases">
        <authorList>
            <person name="de Groot N.N."/>
        </authorList>
    </citation>
    <scope>NUCLEOTIDE SEQUENCE [LARGE SCALE GENOMIC DNA]</scope>
    <source>
        <strain evidence="5 6">DSM 15893</strain>
    </source>
</reference>
<dbReference type="CDD" id="cd02851">
    <property type="entry name" value="E_set_GO_C"/>
    <property type="match status" value="1"/>
</dbReference>
<evidence type="ECO:0000313" key="5">
    <source>
        <dbReference type="EMBL" id="SFP88861.1"/>
    </source>
</evidence>
<dbReference type="OrthoDB" id="246387at2"/>
<dbReference type="Gene3D" id="2.130.10.80">
    <property type="entry name" value="Galactose oxidase/kelch, beta-propeller"/>
    <property type="match status" value="1"/>
</dbReference>
<evidence type="ECO:0000313" key="6">
    <source>
        <dbReference type="Proteomes" id="UP000182692"/>
    </source>
</evidence>
<feature type="signal peptide" evidence="2">
    <location>
        <begin position="1"/>
        <end position="33"/>
    </location>
</feature>
<dbReference type="Pfam" id="PF09118">
    <property type="entry name" value="GO-like_E_set"/>
    <property type="match status" value="1"/>
</dbReference>
<dbReference type="PANTHER" id="PTHR32208">
    <property type="entry name" value="SECRETED PROTEIN-RELATED"/>
    <property type="match status" value="1"/>
</dbReference>
<name>A0A1I5U104_9GAMM</name>
<feature type="domain" description="Glyoxal oxidase N-terminal" evidence="3">
    <location>
        <begin position="329"/>
        <end position="422"/>
    </location>
</feature>
<dbReference type="EMBL" id="FOWR01000028">
    <property type="protein sequence ID" value="SFP88861.1"/>
    <property type="molecule type" value="Genomic_DNA"/>
</dbReference>
<evidence type="ECO:0000256" key="1">
    <source>
        <dbReference type="ARBA" id="ARBA00022729"/>
    </source>
</evidence>
<protein>
    <submittedName>
        <fullName evidence="5">Galactose oxidase, central domain</fullName>
    </submittedName>
</protein>
<dbReference type="Pfam" id="PF07250">
    <property type="entry name" value="Glyoxal_oxid_N"/>
    <property type="match status" value="1"/>
</dbReference>
<evidence type="ECO:0000259" key="3">
    <source>
        <dbReference type="Pfam" id="PF07250"/>
    </source>
</evidence>
<proteinExistence type="predicted"/>
<dbReference type="AlphaFoldDB" id="A0A1I5U104"/>
<gene>
    <name evidence="5" type="ORF">SAMN03084138_03425</name>
</gene>
<dbReference type="InterPro" id="IPR013783">
    <property type="entry name" value="Ig-like_fold"/>
</dbReference>
<sequence>MNQKTSHSQRRLSKKGIVKSLLLGMLYLNYAHAGNELEDDSYFPAARMSFGSQANVRLFDEAANTTAHQKGMWSTSGNWPLYAIHMALLPNGNVITYGTDESGRGLGLAYDVWTPSQGFTDASHNTLDITTDTNVFCSAQQLLGNGSLLISGGDQRPNGINGAGIKSANVFNPNDNSMSLTGEMNQQRWYPTLTTMPNGDILVHGGRIDKETPTTLPELYSQTSGTWSQLHGADSPDVYSVKGWYYPRSFVNNKGNVVFIKGNDNGVYELDAYKTTANGQGGINHKINTGTGDFKFFYPTVSYASGKVLAFKEGKKVYSININNFSSKRLANIPSERIWSDATLLANGEVLVSGGSSVRQDLDSAHFTAEVYNPENDKWRTTEASQKARLYHSSAVLLPSGAVLVAGGGPPGPIYQLNAEMYYPDYLFDVNGNWATRPTITSITTNVSYDKNISVKYSGNKKIERITMVKLGSTTHSWNMGQIFREVNFKERQNNRLVIGSGQLTPQKMTQGYYMVFVIDADGVPSEAKIIKLS</sequence>
<evidence type="ECO:0000259" key="4">
    <source>
        <dbReference type="Pfam" id="PF09118"/>
    </source>
</evidence>
<dbReference type="Gene3D" id="2.60.40.10">
    <property type="entry name" value="Immunoglobulins"/>
    <property type="match status" value="1"/>
</dbReference>
<dbReference type="Proteomes" id="UP000182692">
    <property type="component" value="Unassembled WGS sequence"/>
</dbReference>
<dbReference type="InterPro" id="IPR014756">
    <property type="entry name" value="Ig_E-set"/>
</dbReference>
<organism evidence="5 6">
    <name type="scientific">Enterovibrio norvegicus DSM 15893</name>
    <dbReference type="NCBI Taxonomy" id="1121869"/>
    <lineage>
        <taxon>Bacteria</taxon>
        <taxon>Pseudomonadati</taxon>
        <taxon>Pseudomonadota</taxon>
        <taxon>Gammaproteobacteria</taxon>
        <taxon>Vibrionales</taxon>
        <taxon>Vibrionaceae</taxon>
        <taxon>Enterovibrio</taxon>
    </lineage>
</organism>
<keyword evidence="1 2" id="KW-0732">Signal</keyword>
<accession>A0A1I5U104</accession>
<dbReference type="SUPFAM" id="SSF81296">
    <property type="entry name" value="E set domains"/>
    <property type="match status" value="1"/>
</dbReference>
<evidence type="ECO:0000256" key="2">
    <source>
        <dbReference type="SAM" id="SignalP"/>
    </source>
</evidence>
<dbReference type="InterPro" id="IPR009880">
    <property type="entry name" value="Glyoxal_oxidase_N"/>
</dbReference>
<dbReference type="InterPro" id="IPR015202">
    <property type="entry name" value="GO-like_E_set"/>
</dbReference>
<dbReference type="STRING" id="1121869.SAMN03084138_03425"/>
<dbReference type="InterPro" id="IPR011043">
    <property type="entry name" value="Gal_Oxase/kelch_b-propeller"/>
</dbReference>
<dbReference type="SUPFAM" id="SSF50965">
    <property type="entry name" value="Galactose oxidase, central domain"/>
    <property type="match status" value="1"/>
</dbReference>
<feature type="domain" description="Galactose oxidase-like Early set" evidence="4">
    <location>
        <begin position="437"/>
        <end position="532"/>
    </location>
</feature>
<dbReference type="GeneID" id="35874316"/>
<dbReference type="RefSeq" id="WP_074927890.1">
    <property type="nucleotide sequence ID" value="NZ_FOWR01000028.1"/>
</dbReference>
<dbReference type="PANTHER" id="PTHR32208:SF21">
    <property type="entry name" value="LOW QUALITY PROTEIN: ALDEHYDE OXIDASE GLOX-LIKE"/>
    <property type="match status" value="1"/>
</dbReference>
<dbReference type="InterPro" id="IPR037293">
    <property type="entry name" value="Gal_Oxidase_central_sf"/>
</dbReference>
<feature type="chain" id="PRO_5010209675" evidence="2">
    <location>
        <begin position="34"/>
        <end position="534"/>
    </location>
</feature>